<evidence type="ECO:0000256" key="4">
    <source>
        <dbReference type="ARBA" id="ARBA00022737"/>
    </source>
</evidence>
<keyword evidence="8" id="KW-0472">Membrane</keyword>
<keyword evidence="1" id="KW-0813">Transport</keyword>
<keyword evidence="8" id="KW-1133">Transmembrane helix</keyword>
<reference evidence="9 10" key="1">
    <citation type="submission" date="2020-02" db="EMBL/GenBank/DDBJ databases">
        <authorList>
            <person name="Ma Q."/>
            <person name="Huang Y."/>
            <person name="Song X."/>
            <person name="Pei D."/>
        </authorList>
    </citation>
    <scope>NUCLEOTIDE SEQUENCE [LARGE SCALE GENOMIC DNA]</scope>
    <source>
        <strain evidence="9">Sxm20200214</strain>
        <tissue evidence="9">Leaf</tissue>
    </source>
</reference>
<dbReference type="GO" id="GO:0000325">
    <property type="term" value="C:plant-type vacuole"/>
    <property type="evidence" value="ECO:0007669"/>
    <property type="project" value="TreeGrafter"/>
</dbReference>
<evidence type="ECO:0000256" key="5">
    <source>
        <dbReference type="ARBA" id="ARBA00022837"/>
    </source>
</evidence>
<proteinExistence type="predicted"/>
<organism evidence="9 10">
    <name type="scientific">Brassica carinata</name>
    <name type="common">Ethiopian mustard</name>
    <name type="synonym">Abyssinian cabbage</name>
    <dbReference type="NCBI Taxonomy" id="52824"/>
    <lineage>
        <taxon>Eukaryota</taxon>
        <taxon>Viridiplantae</taxon>
        <taxon>Streptophyta</taxon>
        <taxon>Embryophyta</taxon>
        <taxon>Tracheophyta</taxon>
        <taxon>Spermatophyta</taxon>
        <taxon>Magnoliopsida</taxon>
        <taxon>eudicotyledons</taxon>
        <taxon>Gunneridae</taxon>
        <taxon>Pentapetalae</taxon>
        <taxon>rosids</taxon>
        <taxon>malvids</taxon>
        <taxon>Brassicales</taxon>
        <taxon>Brassicaceae</taxon>
        <taxon>Brassiceae</taxon>
        <taxon>Brassica</taxon>
    </lineage>
</organism>
<evidence type="ECO:0000256" key="1">
    <source>
        <dbReference type="ARBA" id="ARBA00022448"/>
    </source>
</evidence>
<evidence type="ECO:0000256" key="6">
    <source>
        <dbReference type="ARBA" id="ARBA00023065"/>
    </source>
</evidence>
<dbReference type="EMBL" id="JAAMPC010000009">
    <property type="protein sequence ID" value="KAG2291994.1"/>
    <property type="molecule type" value="Genomic_DNA"/>
</dbReference>
<sequence>MHIFKHLLSSQQLRAFVRSPRFGYAISFILVLNFIAVVVETTLDIEESSAQKPWMDICVGDGSEDRFIWIRELLEGWSKAV</sequence>
<evidence type="ECO:0000256" key="8">
    <source>
        <dbReference type="SAM" id="Phobius"/>
    </source>
</evidence>
<dbReference type="AlphaFoldDB" id="A0A8X7RMT9"/>
<dbReference type="GO" id="GO:0005245">
    <property type="term" value="F:voltage-gated calcium channel activity"/>
    <property type="evidence" value="ECO:0007669"/>
    <property type="project" value="InterPro"/>
</dbReference>
<evidence type="ECO:0000256" key="7">
    <source>
        <dbReference type="ARBA" id="ARBA00023303"/>
    </source>
</evidence>
<dbReference type="InterPro" id="IPR044581">
    <property type="entry name" value="TPC1_plant"/>
</dbReference>
<evidence type="ECO:0000313" key="10">
    <source>
        <dbReference type="Proteomes" id="UP000886595"/>
    </source>
</evidence>
<dbReference type="OrthoDB" id="1934278at2759"/>
<dbReference type="Proteomes" id="UP000886595">
    <property type="component" value="Unassembled WGS sequence"/>
</dbReference>
<keyword evidence="8" id="KW-0812">Transmembrane</keyword>
<dbReference type="GO" id="GO:0005774">
    <property type="term" value="C:vacuolar membrane"/>
    <property type="evidence" value="ECO:0007669"/>
    <property type="project" value="TreeGrafter"/>
</dbReference>
<accession>A0A8X7RMT9</accession>
<dbReference type="PANTHER" id="PTHR46988">
    <property type="entry name" value="TWO PORE CALCIUM CHANNEL PROTEIN 1"/>
    <property type="match status" value="1"/>
</dbReference>
<keyword evidence="5" id="KW-0106">Calcium</keyword>
<evidence type="ECO:0000256" key="2">
    <source>
        <dbReference type="ARBA" id="ARBA00022568"/>
    </source>
</evidence>
<keyword evidence="3" id="KW-0107">Calcium channel</keyword>
<evidence type="ECO:0000313" key="9">
    <source>
        <dbReference type="EMBL" id="KAG2291994.1"/>
    </source>
</evidence>
<keyword evidence="2" id="KW-0109">Calcium transport</keyword>
<keyword evidence="6" id="KW-0406">Ion transport</keyword>
<keyword evidence="4" id="KW-0677">Repeat</keyword>
<comment type="caution">
    <text evidence="9">The sequence shown here is derived from an EMBL/GenBank/DDBJ whole genome shotgun (WGS) entry which is preliminary data.</text>
</comment>
<keyword evidence="7" id="KW-0407">Ion channel</keyword>
<evidence type="ECO:0000256" key="3">
    <source>
        <dbReference type="ARBA" id="ARBA00022673"/>
    </source>
</evidence>
<keyword evidence="10" id="KW-1185">Reference proteome</keyword>
<gene>
    <name evidence="9" type="ORF">Bca52824_038663</name>
</gene>
<feature type="transmembrane region" description="Helical" evidence="8">
    <location>
        <begin position="21"/>
        <end position="39"/>
    </location>
</feature>
<dbReference type="PANTHER" id="PTHR46988:SF2">
    <property type="entry name" value="TWO PORE CALCIUM CHANNEL PROTEIN 1"/>
    <property type="match status" value="1"/>
</dbReference>
<protein>
    <submittedName>
        <fullName evidence="9">Uncharacterized protein</fullName>
    </submittedName>
</protein>
<name>A0A8X7RMT9_BRACI</name>